<dbReference type="InterPro" id="IPR051085">
    <property type="entry name" value="MB_O-acyltransferase"/>
</dbReference>
<dbReference type="PANTHER" id="PTHR13285">
    <property type="entry name" value="ACYLTRANSFERASE"/>
    <property type="match status" value="1"/>
</dbReference>
<accession>A0A0D1BPV3</accession>
<keyword evidence="4 9" id="KW-0808">Transferase</keyword>
<evidence type="ECO:0000256" key="2">
    <source>
        <dbReference type="ARBA" id="ARBA00010323"/>
    </source>
</evidence>
<feature type="transmembrane region" description="Helical" evidence="10">
    <location>
        <begin position="362"/>
        <end position="381"/>
    </location>
</feature>
<dbReference type="GO" id="GO:0016746">
    <property type="term" value="F:acyltransferase activity"/>
    <property type="evidence" value="ECO:0007669"/>
    <property type="project" value="UniProtKB-KW"/>
</dbReference>
<comment type="similarity">
    <text evidence="2 9">Belongs to the membrane-bound acyltransferase family.</text>
</comment>
<feature type="transmembrane region" description="Helical" evidence="10">
    <location>
        <begin position="186"/>
        <end position="205"/>
    </location>
</feature>
<name>A0A0D1BPV3_CLOBO</name>
<dbReference type="EC" id="2.3.1.-" evidence="9"/>
<feature type="transmembrane region" description="Helical" evidence="10">
    <location>
        <begin position="226"/>
        <end position="247"/>
    </location>
</feature>
<comment type="pathway">
    <text evidence="9">Cell wall biogenesis; lipoteichoic acid biosynthesis.</text>
</comment>
<feature type="transmembrane region" description="Helical" evidence="10">
    <location>
        <begin position="54"/>
        <end position="73"/>
    </location>
</feature>
<dbReference type="OrthoDB" id="9805788at2"/>
<evidence type="ECO:0000256" key="10">
    <source>
        <dbReference type="SAM" id="Phobius"/>
    </source>
</evidence>
<evidence type="ECO:0000313" key="12">
    <source>
        <dbReference type="Proteomes" id="UP000032250"/>
    </source>
</evidence>
<evidence type="ECO:0000256" key="6">
    <source>
        <dbReference type="ARBA" id="ARBA00022989"/>
    </source>
</evidence>
<feature type="transmembrane region" description="Helical" evidence="10">
    <location>
        <begin position="102"/>
        <end position="125"/>
    </location>
</feature>
<dbReference type="PATRIC" id="fig|1379739.3.peg.3535"/>
<dbReference type="PIRSF" id="PIRSF016636">
    <property type="entry name" value="AlgI_DltB"/>
    <property type="match status" value="1"/>
</dbReference>
<dbReference type="PANTHER" id="PTHR13285:SF23">
    <property type="entry name" value="TEICHOIC ACID D-ALANYLTRANSFERASE"/>
    <property type="match status" value="1"/>
</dbReference>
<evidence type="ECO:0000313" key="11">
    <source>
        <dbReference type="EMBL" id="KIS21942.1"/>
    </source>
</evidence>
<dbReference type="UniPathway" id="UPA00556"/>
<dbReference type="AlphaFoldDB" id="A0A0D1BPV3"/>
<dbReference type="NCBIfam" id="TIGR04091">
    <property type="entry name" value="LTA_dltB"/>
    <property type="match status" value="1"/>
</dbReference>
<evidence type="ECO:0000256" key="9">
    <source>
        <dbReference type="PIRNR" id="PIRNR016636"/>
    </source>
</evidence>
<evidence type="ECO:0000256" key="4">
    <source>
        <dbReference type="ARBA" id="ARBA00022679"/>
    </source>
</evidence>
<keyword evidence="5 10" id="KW-0812">Transmembrane</keyword>
<keyword evidence="8 9" id="KW-0012">Acyltransferase</keyword>
<feature type="transmembrane region" description="Helical" evidence="10">
    <location>
        <begin position="80"/>
        <end position="96"/>
    </location>
</feature>
<sequence>MIPYSNLLFFYIMSVLLIPAILLGIYEKPIKKYGLIVNMFMIFLFVRSNKMEWICLIAFYIGQVILVKAYTYIRKKTDNVWIMRIILLLSLIPLILVKFNRFITVTTIGFIGISYVTFRTIEILIETYDGLIKDINLLEYTYFILFFPTVSSGPIDRFRRFKEDIHKKITRKEYIEEFLSVGIKKIFTGVLYKFIIAALISNLWMDKIPKVHSLYNTLSYMYCYSLYLFFDFAGYSLMAIGTGYILGVKVPENFNKPFISKDIKEFWNRWHMSLSFWFRDFIYTRFVMNSMRKKRFKNRYTSSYIGYFITMLVMGIWHGIYIHYLVYGLYEGILLAGTDYFQKNSKFYKKNKKKKWFKYLSVFITFNLVCFGLLIFSGYLYNK</sequence>
<comment type="function">
    <text evidence="9">O-acyltransferase that catalyzes D-alanylation of both teichoic acid and lipoteichoic acid (LTA). D-alanylation of LTA plays an important role in modulating the properties of the cell wall in Gram-positive bacteria, influencing the net charge of the cell wall. Catalyzes D-alanylation from DltC carrier protein.</text>
</comment>
<comment type="subcellular location">
    <subcellularLocation>
        <location evidence="1">Cell membrane</location>
        <topology evidence="1">Multi-pass membrane protein</topology>
    </subcellularLocation>
</comment>
<dbReference type="InterPro" id="IPR024194">
    <property type="entry name" value="Ac/AlaTfrase_AlgI/DltB"/>
</dbReference>
<feature type="transmembrane region" description="Helical" evidence="10">
    <location>
        <begin position="300"/>
        <end position="318"/>
    </location>
</feature>
<gene>
    <name evidence="11" type="ORF">N495_15700</name>
</gene>
<dbReference type="EMBL" id="JXSU01000008">
    <property type="protein sequence ID" value="KIS21942.1"/>
    <property type="molecule type" value="Genomic_DNA"/>
</dbReference>
<evidence type="ECO:0000256" key="5">
    <source>
        <dbReference type="ARBA" id="ARBA00022692"/>
    </source>
</evidence>
<dbReference type="HOGENOM" id="CLU_025255_2_0_9"/>
<keyword evidence="7 9" id="KW-0472">Membrane</keyword>
<dbReference type="RefSeq" id="WP_003483569.1">
    <property type="nucleotide sequence ID" value="NZ_JXSU01000008.1"/>
</dbReference>
<organism evidence="11 12">
    <name type="scientific">Clostridium botulinum B2 450</name>
    <dbReference type="NCBI Taxonomy" id="1379739"/>
    <lineage>
        <taxon>Bacteria</taxon>
        <taxon>Bacillati</taxon>
        <taxon>Bacillota</taxon>
        <taxon>Clostridia</taxon>
        <taxon>Eubacteriales</taxon>
        <taxon>Clostridiaceae</taxon>
        <taxon>Clostridium</taxon>
    </lineage>
</organism>
<protein>
    <recommendedName>
        <fullName evidence="9">Teichoic acid D-alanyltransferase</fullName>
        <ecNumber evidence="9">2.3.1.-</ecNumber>
    </recommendedName>
</protein>
<evidence type="ECO:0000256" key="7">
    <source>
        <dbReference type="ARBA" id="ARBA00023136"/>
    </source>
</evidence>
<dbReference type="Proteomes" id="UP000032250">
    <property type="component" value="Unassembled WGS sequence"/>
</dbReference>
<keyword evidence="6 10" id="KW-1133">Transmembrane helix</keyword>
<dbReference type="InterPro" id="IPR024024">
    <property type="entry name" value="DltB"/>
</dbReference>
<comment type="caution">
    <text evidence="11">The sequence shown here is derived from an EMBL/GenBank/DDBJ whole genome shotgun (WGS) entry which is preliminary data.</text>
</comment>
<feature type="transmembrane region" description="Helical" evidence="10">
    <location>
        <begin position="6"/>
        <end position="26"/>
    </location>
</feature>
<dbReference type="GO" id="GO:0070395">
    <property type="term" value="P:lipoteichoic acid biosynthetic process"/>
    <property type="evidence" value="ECO:0007669"/>
    <property type="project" value="UniProtKB-UniRule"/>
</dbReference>
<evidence type="ECO:0000256" key="3">
    <source>
        <dbReference type="ARBA" id="ARBA00022475"/>
    </source>
</evidence>
<reference evidence="11 12" key="1">
    <citation type="submission" date="2014-06" db="EMBL/GenBank/DDBJ databases">
        <title>Genome characterization of distinct group I Clostridium botulinum lineages.</title>
        <authorList>
            <person name="Giordani F."/>
            <person name="Anselmo A."/>
            <person name="Fillo S."/>
            <person name="Palozzi A.M."/>
            <person name="Fortunato A."/>
            <person name="Gentile B."/>
            <person name="Ciammaruconi A."/>
            <person name="Anniballi F."/>
            <person name="De Medici D."/>
            <person name="Lista F."/>
        </authorList>
    </citation>
    <scope>NUCLEOTIDE SEQUENCE [LARGE SCALE GENOMIC DNA]</scope>
    <source>
        <strain evidence="11 12">B2 450</strain>
    </source>
</reference>
<evidence type="ECO:0000256" key="8">
    <source>
        <dbReference type="ARBA" id="ARBA00023315"/>
    </source>
</evidence>
<evidence type="ECO:0000256" key="1">
    <source>
        <dbReference type="ARBA" id="ARBA00004651"/>
    </source>
</evidence>
<proteinExistence type="inferred from homology"/>
<dbReference type="PIRSF" id="PIRSF500216">
    <property type="entry name" value="DltB"/>
    <property type="match status" value="1"/>
</dbReference>
<dbReference type="InterPro" id="IPR004299">
    <property type="entry name" value="MBOAT_fam"/>
</dbReference>
<dbReference type="Pfam" id="PF03062">
    <property type="entry name" value="MBOAT"/>
    <property type="match status" value="1"/>
</dbReference>
<dbReference type="GO" id="GO:0005886">
    <property type="term" value="C:plasma membrane"/>
    <property type="evidence" value="ECO:0007669"/>
    <property type="project" value="UniProtKB-SubCell"/>
</dbReference>
<keyword evidence="3 9" id="KW-1003">Cell membrane</keyword>